<dbReference type="InterPro" id="IPR007554">
    <property type="entry name" value="Glycerophosphate_synth"/>
</dbReference>
<evidence type="ECO:0000256" key="4">
    <source>
        <dbReference type="ARBA" id="ARBA00022679"/>
    </source>
</evidence>
<evidence type="ECO:0000313" key="8">
    <source>
        <dbReference type="EMBL" id="HIU40560.1"/>
    </source>
</evidence>
<keyword evidence="4" id="KW-0808">Transferase</keyword>
<proteinExistence type="inferred from homology"/>
<comment type="similarity">
    <text evidence="2">Belongs to the CDP-glycerol glycerophosphotransferase family.</text>
</comment>
<dbReference type="Gene3D" id="3.40.50.12580">
    <property type="match status" value="1"/>
</dbReference>
<dbReference type="GO" id="GO:0019350">
    <property type="term" value="P:teichoic acid biosynthetic process"/>
    <property type="evidence" value="ECO:0007669"/>
    <property type="project" value="UniProtKB-KW"/>
</dbReference>
<keyword evidence="3" id="KW-1003">Cell membrane</keyword>
<sequence>MKKLNITFCSFPDFSGNAKALYKYMIKRYKDRMNYTWIVYNDSTMKLLNDKGIKSILIGTDEFKKYIPKTNVFFTTHANLAGDKIKTKNSIYVELWHGIGPKPVGFLTENLSKKDKNWYNFLKETIDYMIVPSELWRVLFSTMFNINVQQVLPLGLPLLDEIKKSNGKENLSKLIGVNVNRYNKIIMYMPTFKKGCGRKLESNYNKNNILNFYDYSDNDFIEYLRENKYLLIVKRHPNDECNYVKIENDFIKNINDQMLLKQGLNVNNILNAGDLLITDYSSLGLEFCFLDKPVIYIATDLKEYIKNRGVILKDYDFWTQKNYCYSYKEFIYKLEKNLQNKNKINIKKELYGSLEDGGCDKICDFLFDDNQISSKVKRYKSKIFELEKQNEDYENIINEQISTIKKLTESDIELKQIKNSRSWKILEKLRKLRK</sequence>
<dbReference type="InterPro" id="IPR051612">
    <property type="entry name" value="Teichoic_Acid_Biosynth"/>
</dbReference>
<dbReference type="InterPro" id="IPR043148">
    <property type="entry name" value="TagF_C"/>
</dbReference>
<dbReference type="EMBL" id="DVMT01000046">
    <property type="protein sequence ID" value="HIU40560.1"/>
    <property type="molecule type" value="Genomic_DNA"/>
</dbReference>
<dbReference type="GO" id="GO:0047355">
    <property type="term" value="F:CDP-glycerol glycerophosphotransferase activity"/>
    <property type="evidence" value="ECO:0007669"/>
    <property type="project" value="InterPro"/>
</dbReference>
<keyword evidence="6" id="KW-0472">Membrane</keyword>
<dbReference type="PANTHER" id="PTHR37316">
    <property type="entry name" value="TEICHOIC ACID GLYCEROL-PHOSPHATE PRIMASE"/>
    <property type="match status" value="1"/>
</dbReference>
<dbReference type="Gene3D" id="3.40.50.11820">
    <property type="match status" value="1"/>
</dbReference>
<dbReference type="AlphaFoldDB" id="A0A9D1IP89"/>
<comment type="subcellular location">
    <subcellularLocation>
        <location evidence="1">Cell membrane</location>
        <topology evidence="1">Peripheral membrane protein</topology>
    </subcellularLocation>
</comment>
<dbReference type="InterPro" id="IPR043149">
    <property type="entry name" value="TagF_N"/>
</dbReference>
<evidence type="ECO:0000256" key="5">
    <source>
        <dbReference type="ARBA" id="ARBA00022944"/>
    </source>
</evidence>
<dbReference type="GO" id="GO:0005886">
    <property type="term" value="C:plasma membrane"/>
    <property type="evidence" value="ECO:0007669"/>
    <property type="project" value="UniProtKB-SubCell"/>
</dbReference>
<keyword evidence="7" id="KW-0175">Coiled coil</keyword>
<evidence type="ECO:0000313" key="9">
    <source>
        <dbReference type="Proteomes" id="UP000824074"/>
    </source>
</evidence>
<dbReference type="SUPFAM" id="SSF53756">
    <property type="entry name" value="UDP-Glycosyltransferase/glycogen phosphorylase"/>
    <property type="match status" value="1"/>
</dbReference>
<accession>A0A9D1IP89</accession>
<gene>
    <name evidence="8" type="ORF">IAB68_04605</name>
</gene>
<name>A0A9D1IP89_9FIRM</name>
<keyword evidence="5" id="KW-0777">Teichoic acid biosynthesis</keyword>
<evidence type="ECO:0000256" key="6">
    <source>
        <dbReference type="ARBA" id="ARBA00023136"/>
    </source>
</evidence>
<evidence type="ECO:0000256" key="7">
    <source>
        <dbReference type="SAM" id="Coils"/>
    </source>
</evidence>
<evidence type="ECO:0000256" key="3">
    <source>
        <dbReference type="ARBA" id="ARBA00022475"/>
    </source>
</evidence>
<dbReference type="PANTHER" id="PTHR37316:SF3">
    <property type="entry name" value="TEICHOIC ACID GLYCEROL-PHOSPHATE TRANSFERASE"/>
    <property type="match status" value="1"/>
</dbReference>
<reference evidence="8" key="1">
    <citation type="submission" date="2020-10" db="EMBL/GenBank/DDBJ databases">
        <authorList>
            <person name="Gilroy R."/>
        </authorList>
    </citation>
    <scope>NUCLEOTIDE SEQUENCE</scope>
    <source>
        <strain evidence="8">CHK193-30670</strain>
    </source>
</reference>
<reference evidence="8" key="2">
    <citation type="journal article" date="2021" name="PeerJ">
        <title>Extensive microbial diversity within the chicken gut microbiome revealed by metagenomics and culture.</title>
        <authorList>
            <person name="Gilroy R."/>
            <person name="Ravi A."/>
            <person name="Getino M."/>
            <person name="Pursley I."/>
            <person name="Horton D.L."/>
            <person name="Alikhan N.F."/>
            <person name="Baker D."/>
            <person name="Gharbi K."/>
            <person name="Hall N."/>
            <person name="Watson M."/>
            <person name="Adriaenssens E.M."/>
            <person name="Foster-Nyarko E."/>
            <person name="Jarju S."/>
            <person name="Secka A."/>
            <person name="Antonio M."/>
            <person name="Oren A."/>
            <person name="Chaudhuri R.R."/>
            <person name="La Ragione R."/>
            <person name="Hildebrand F."/>
            <person name="Pallen M.J."/>
        </authorList>
    </citation>
    <scope>NUCLEOTIDE SEQUENCE</scope>
    <source>
        <strain evidence="8">CHK193-30670</strain>
    </source>
</reference>
<protein>
    <submittedName>
        <fullName evidence="8">CDP-glycerol glycerophosphotransferase family protein</fullName>
    </submittedName>
</protein>
<dbReference type="Proteomes" id="UP000824074">
    <property type="component" value="Unassembled WGS sequence"/>
</dbReference>
<feature type="coiled-coil region" evidence="7">
    <location>
        <begin position="376"/>
        <end position="410"/>
    </location>
</feature>
<evidence type="ECO:0000256" key="1">
    <source>
        <dbReference type="ARBA" id="ARBA00004202"/>
    </source>
</evidence>
<evidence type="ECO:0000256" key="2">
    <source>
        <dbReference type="ARBA" id="ARBA00010488"/>
    </source>
</evidence>
<comment type="caution">
    <text evidence="8">The sequence shown here is derived from an EMBL/GenBank/DDBJ whole genome shotgun (WGS) entry which is preliminary data.</text>
</comment>
<organism evidence="8 9">
    <name type="scientific">Candidatus Aphodocola excrementigallinarum</name>
    <dbReference type="NCBI Taxonomy" id="2840670"/>
    <lineage>
        <taxon>Bacteria</taxon>
        <taxon>Bacillati</taxon>
        <taxon>Bacillota</taxon>
        <taxon>Bacilli</taxon>
        <taxon>Candidatus Aphodocola</taxon>
    </lineage>
</organism>
<dbReference type="Pfam" id="PF04464">
    <property type="entry name" value="Glyphos_transf"/>
    <property type="match status" value="1"/>
</dbReference>